<proteinExistence type="predicted"/>
<protein>
    <submittedName>
        <fullName evidence="1">Uncharacterized protein</fullName>
    </submittedName>
</protein>
<dbReference type="EMBL" id="UOEY01000021">
    <property type="protein sequence ID" value="VAW35821.1"/>
    <property type="molecule type" value="Genomic_DNA"/>
</dbReference>
<dbReference type="PROSITE" id="PS51257">
    <property type="entry name" value="PROKAR_LIPOPROTEIN"/>
    <property type="match status" value="1"/>
</dbReference>
<reference evidence="1" key="1">
    <citation type="submission" date="2018-06" db="EMBL/GenBank/DDBJ databases">
        <authorList>
            <person name="Zhirakovskaya E."/>
        </authorList>
    </citation>
    <scope>NUCLEOTIDE SEQUENCE</scope>
</reference>
<organism evidence="1">
    <name type="scientific">hydrothermal vent metagenome</name>
    <dbReference type="NCBI Taxonomy" id="652676"/>
    <lineage>
        <taxon>unclassified sequences</taxon>
        <taxon>metagenomes</taxon>
        <taxon>ecological metagenomes</taxon>
    </lineage>
</organism>
<gene>
    <name evidence="1" type="ORF">MNBD_DELTA04-738</name>
</gene>
<dbReference type="InterPro" id="IPR007485">
    <property type="entry name" value="LPS_assembly_LptE"/>
</dbReference>
<dbReference type="AlphaFoldDB" id="A0A3B0UY63"/>
<dbReference type="GO" id="GO:0043165">
    <property type="term" value="P:Gram-negative-bacterium-type cell outer membrane assembly"/>
    <property type="evidence" value="ECO:0007669"/>
    <property type="project" value="InterPro"/>
</dbReference>
<name>A0A3B0UY63_9ZZZZ</name>
<evidence type="ECO:0000313" key="1">
    <source>
        <dbReference type="EMBL" id="VAW35821.1"/>
    </source>
</evidence>
<sequence>MRLPNHKVLILFLLTAFLGGCGYYFPGVYNGPARTIYMPNWKNRTSELDLNAKIYQSLSRWFQKSNSLHMTKDKNAADLILAGEIMYIDLPSISWSGNARTTEVRVRLGVRYILKDLKSGDILWEVPNELWTENYSTEGGSAVIADREREALKKIISDLSEQVYLGTLNKLRAKNIKAKARPLRHLNP</sequence>
<dbReference type="Pfam" id="PF04390">
    <property type="entry name" value="LptE"/>
    <property type="match status" value="1"/>
</dbReference>
<accession>A0A3B0UY63</accession>
<dbReference type="GO" id="GO:0019867">
    <property type="term" value="C:outer membrane"/>
    <property type="evidence" value="ECO:0007669"/>
    <property type="project" value="InterPro"/>
</dbReference>